<dbReference type="HOGENOM" id="CLU_2692052_0_0_1"/>
<evidence type="ECO:0000256" key="1">
    <source>
        <dbReference type="SAM" id="MobiDB-lite"/>
    </source>
</evidence>
<feature type="region of interest" description="Disordered" evidence="1">
    <location>
        <begin position="42"/>
        <end position="74"/>
    </location>
</feature>
<evidence type="ECO:0000313" key="3">
    <source>
        <dbReference type="Proteomes" id="UP000026962"/>
    </source>
</evidence>
<keyword evidence="3" id="KW-1185">Reference proteome</keyword>
<reference evidence="2" key="2">
    <citation type="submission" date="2018-05" db="EMBL/GenBank/DDBJ databases">
        <title>OpunRS2 (Oryza punctata Reference Sequence Version 2).</title>
        <authorList>
            <person name="Zhang J."/>
            <person name="Kudrna D."/>
            <person name="Lee S."/>
            <person name="Talag J."/>
            <person name="Welchert J."/>
            <person name="Wing R.A."/>
        </authorList>
    </citation>
    <scope>NUCLEOTIDE SEQUENCE [LARGE SCALE GENOMIC DNA]</scope>
</reference>
<dbReference type="EnsemblPlants" id="OPUNC03G24650.1">
    <property type="protein sequence ID" value="OPUNC03G24650.1"/>
    <property type="gene ID" value="OPUNC03G24650"/>
</dbReference>
<protein>
    <submittedName>
        <fullName evidence="2">Uncharacterized protein</fullName>
    </submittedName>
</protein>
<sequence>MLVTDSVLLHTHSQSAIEQRVRRAVQSMPPPPRTIDLARRWSSLERRHPPPEALERAPPLEFLAPLSPRQSTGL</sequence>
<dbReference type="AlphaFoldDB" id="A0A0E0KGL9"/>
<proteinExistence type="predicted"/>
<accession>A0A0E0KGL9</accession>
<feature type="compositionally biased region" description="Low complexity" evidence="1">
    <location>
        <begin position="56"/>
        <end position="66"/>
    </location>
</feature>
<name>A0A0E0KGL9_ORYPU</name>
<dbReference type="Gramene" id="OPUNC03G24650.1">
    <property type="protein sequence ID" value="OPUNC03G24650.1"/>
    <property type="gene ID" value="OPUNC03G24650"/>
</dbReference>
<evidence type="ECO:0000313" key="2">
    <source>
        <dbReference type="EnsemblPlants" id="OPUNC03G24650.1"/>
    </source>
</evidence>
<reference evidence="2" key="1">
    <citation type="submission" date="2015-04" db="UniProtKB">
        <authorList>
            <consortium name="EnsemblPlants"/>
        </authorList>
    </citation>
    <scope>IDENTIFICATION</scope>
</reference>
<organism evidence="2">
    <name type="scientific">Oryza punctata</name>
    <name type="common">Red rice</name>
    <dbReference type="NCBI Taxonomy" id="4537"/>
    <lineage>
        <taxon>Eukaryota</taxon>
        <taxon>Viridiplantae</taxon>
        <taxon>Streptophyta</taxon>
        <taxon>Embryophyta</taxon>
        <taxon>Tracheophyta</taxon>
        <taxon>Spermatophyta</taxon>
        <taxon>Magnoliopsida</taxon>
        <taxon>Liliopsida</taxon>
        <taxon>Poales</taxon>
        <taxon>Poaceae</taxon>
        <taxon>BOP clade</taxon>
        <taxon>Oryzoideae</taxon>
        <taxon>Oryzeae</taxon>
        <taxon>Oryzinae</taxon>
        <taxon>Oryza</taxon>
    </lineage>
</organism>
<dbReference type="Proteomes" id="UP000026962">
    <property type="component" value="Chromosome 3"/>
</dbReference>
<feature type="compositionally biased region" description="Basic and acidic residues" evidence="1">
    <location>
        <begin position="42"/>
        <end position="55"/>
    </location>
</feature>